<feature type="compositionally biased region" description="Pro residues" evidence="1">
    <location>
        <begin position="104"/>
        <end position="116"/>
    </location>
</feature>
<name>A0ABD0LWF4_9CAEN</name>
<evidence type="ECO:0000313" key="2">
    <source>
        <dbReference type="EMBL" id="KAK7503692.1"/>
    </source>
</evidence>
<sequence>MSSKVSVKKQRRIYLSKWTQRLTSIGRRTALSGKSGNRPTPQIPFKLCSFEGPDINNNCHSAAWRTGMRVTGRGHRGRNSTRDTVAARHQDFLLSPVRRSSPFQPSPTRPLSPIPT</sequence>
<dbReference type="Proteomes" id="UP001519460">
    <property type="component" value="Unassembled WGS sequence"/>
</dbReference>
<evidence type="ECO:0008006" key="4">
    <source>
        <dbReference type="Google" id="ProtNLM"/>
    </source>
</evidence>
<evidence type="ECO:0000313" key="3">
    <source>
        <dbReference type="Proteomes" id="UP001519460"/>
    </source>
</evidence>
<dbReference type="AlphaFoldDB" id="A0ABD0LWF4"/>
<gene>
    <name evidence="2" type="ORF">BaRGS_00005231</name>
</gene>
<proteinExistence type="predicted"/>
<comment type="caution">
    <text evidence="2">The sequence shown here is derived from an EMBL/GenBank/DDBJ whole genome shotgun (WGS) entry which is preliminary data.</text>
</comment>
<evidence type="ECO:0000256" key="1">
    <source>
        <dbReference type="SAM" id="MobiDB-lite"/>
    </source>
</evidence>
<organism evidence="2 3">
    <name type="scientific">Batillaria attramentaria</name>
    <dbReference type="NCBI Taxonomy" id="370345"/>
    <lineage>
        <taxon>Eukaryota</taxon>
        <taxon>Metazoa</taxon>
        <taxon>Spiralia</taxon>
        <taxon>Lophotrochozoa</taxon>
        <taxon>Mollusca</taxon>
        <taxon>Gastropoda</taxon>
        <taxon>Caenogastropoda</taxon>
        <taxon>Sorbeoconcha</taxon>
        <taxon>Cerithioidea</taxon>
        <taxon>Batillariidae</taxon>
        <taxon>Batillaria</taxon>
    </lineage>
</organism>
<protein>
    <recommendedName>
        <fullName evidence="4">Ribosomal protein L20</fullName>
    </recommendedName>
</protein>
<keyword evidence="3" id="KW-1185">Reference proteome</keyword>
<dbReference type="EMBL" id="JACVVK020000019">
    <property type="protein sequence ID" value="KAK7503692.1"/>
    <property type="molecule type" value="Genomic_DNA"/>
</dbReference>
<reference evidence="2 3" key="1">
    <citation type="journal article" date="2023" name="Sci. Data">
        <title>Genome assembly of the Korean intertidal mud-creeper Batillaria attramentaria.</title>
        <authorList>
            <person name="Patra A.K."/>
            <person name="Ho P.T."/>
            <person name="Jun S."/>
            <person name="Lee S.J."/>
            <person name="Kim Y."/>
            <person name="Won Y.J."/>
        </authorList>
    </citation>
    <scope>NUCLEOTIDE SEQUENCE [LARGE SCALE GENOMIC DNA]</scope>
    <source>
        <strain evidence="2">Wonlab-2016</strain>
    </source>
</reference>
<accession>A0ABD0LWF4</accession>
<feature type="region of interest" description="Disordered" evidence="1">
    <location>
        <begin position="92"/>
        <end position="116"/>
    </location>
</feature>